<evidence type="ECO:0000256" key="2">
    <source>
        <dbReference type="ARBA" id="ARBA00012438"/>
    </source>
</evidence>
<feature type="transmembrane region" description="Helical" evidence="3">
    <location>
        <begin position="176"/>
        <end position="197"/>
    </location>
</feature>
<dbReference type="Proteomes" id="UP000444185">
    <property type="component" value="Unassembled WGS sequence"/>
</dbReference>
<dbReference type="PANTHER" id="PTHR34220:SF7">
    <property type="entry name" value="SENSOR HISTIDINE KINASE YPDA"/>
    <property type="match status" value="1"/>
</dbReference>
<organism evidence="5 6">
    <name type="scientific">Qipengyuania gaetbuli</name>
    <dbReference type="NCBI Taxonomy" id="266952"/>
    <lineage>
        <taxon>Bacteria</taxon>
        <taxon>Pseudomonadati</taxon>
        <taxon>Pseudomonadota</taxon>
        <taxon>Alphaproteobacteria</taxon>
        <taxon>Sphingomonadales</taxon>
        <taxon>Erythrobacteraceae</taxon>
        <taxon>Qipengyuania</taxon>
    </lineage>
</organism>
<dbReference type="AlphaFoldDB" id="A0A844Y0Y8"/>
<comment type="caution">
    <text evidence="5">The sequence shown here is derived from an EMBL/GenBank/DDBJ whole genome shotgun (WGS) entry which is preliminary data.</text>
</comment>
<dbReference type="OrthoDB" id="2514702at2"/>
<dbReference type="GO" id="GO:0000155">
    <property type="term" value="F:phosphorelay sensor kinase activity"/>
    <property type="evidence" value="ECO:0007669"/>
    <property type="project" value="InterPro"/>
</dbReference>
<evidence type="ECO:0000313" key="6">
    <source>
        <dbReference type="Proteomes" id="UP000444185"/>
    </source>
</evidence>
<dbReference type="InterPro" id="IPR036890">
    <property type="entry name" value="HATPase_C_sf"/>
</dbReference>
<dbReference type="Pfam" id="PF02518">
    <property type="entry name" value="HATPase_c"/>
    <property type="match status" value="1"/>
</dbReference>
<evidence type="ECO:0000256" key="1">
    <source>
        <dbReference type="ARBA" id="ARBA00000085"/>
    </source>
</evidence>
<keyword evidence="5" id="KW-0808">Transferase</keyword>
<protein>
    <recommendedName>
        <fullName evidence="2">histidine kinase</fullName>
        <ecNumber evidence="2">2.7.13.3</ecNumber>
    </recommendedName>
</protein>
<dbReference type="PROSITE" id="PS50109">
    <property type="entry name" value="HIS_KIN"/>
    <property type="match status" value="1"/>
</dbReference>
<comment type="catalytic activity">
    <reaction evidence="1">
        <text>ATP + protein L-histidine = ADP + protein N-phospho-L-histidine.</text>
        <dbReference type="EC" id="2.7.13.3"/>
    </reaction>
</comment>
<reference evidence="5 6" key="1">
    <citation type="submission" date="2019-12" db="EMBL/GenBank/DDBJ databases">
        <title>Genomic-based taxomic classification of the family Erythrobacteraceae.</title>
        <authorList>
            <person name="Xu L."/>
        </authorList>
    </citation>
    <scope>NUCLEOTIDE SEQUENCE [LARGE SCALE GENOMIC DNA]</scope>
    <source>
        <strain evidence="5 6">DSM 16225</strain>
    </source>
</reference>
<sequence length="405" mass="45007">MNPETVNVPVRTVAVSIVGLWCAYFLLITARGWLIGLDFEFDLIWRRVAVTVAAMGVTFVLWLIVRLFDNRSLAAQISVSLVFAMPAALLIAQSQQWFFAPIQERYEAKIAEERGISLRRDDNGNLIIEGPTPVEPQIGGPLGTATPTTGTAQVVLPDDRAEDRWLQLIEMGLDRYFLLLAWSALYLALLAGVRAQVAERRGERFRTAAKAAELRSLRYQVNPHFLFNTLNSLSALVMTGKEDRAEQMIQSISRFYRHSLADDSTGDVSLEDEIDLQEHYLEIESVRFPDRLRVRVDLPHDLANLKVPGMILQPLVENSVKYGVSASNRPVTISIVAREEYGRLVLRVSDDGPGVPAGHKGGFGIGLANVRDRLEARFGNEASISSGPALDGYETELRLPMVKHG</sequence>
<feature type="transmembrane region" description="Helical" evidence="3">
    <location>
        <begin position="48"/>
        <end position="68"/>
    </location>
</feature>
<keyword evidence="3" id="KW-0812">Transmembrane</keyword>
<dbReference type="PRINTS" id="PR00344">
    <property type="entry name" value="BCTRLSENSOR"/>
</dbReference>
<dbReference type="SMART" id="SM00387">
    <property type="entry name" value="HATPase_c"/>
    <property type="match status" value="1"/>
</dbReference>
<dbReference type="InterPro" id="IPR003594">
    <property type="entry name" value="HATPase_dom"/>
</dbReference>
<dbReference type="InterPro" id="IPR050640">
    <property type="entry name" value="Bact_2-comp_sensor_kinase"/>
</dbReference>
<dbReference type="SUPFAM" id="SSF55874">
    <property type="entry name" value="ATPase domain of HSP90 chaperone/DNA topoisomerase II/histidine kinase"/>
    <property type="match status" value="1"/>
</dbReference>
<name>A0A844Y0Y8_9SPHN</name>
<evidence type="ECO:0000313" key="5">
    <source>
        <dbReference type="EMBL" id="MXO51895.1"/>
    </source>
</evidence>
<evidence type="ECO:0000259" key="4">
    <source>
        <dbReference type="PROSITE" id="PS50109"/>
    </source>
</evidence>
<dbReference type="EC" id="2.7.13.3" evidence="2"/>
<dbReference type="GO" id="GO:0016020">
    <property type="term" value="C:membrane"/>
    <property type="evidence" value="ECO:0007669"/>
    <property type="project" value="InterPro"/>
</dbReference>
<keyword evidence="6" id="KW-1185">Reference proteome</keyword>
<dbReference type="Pfam" id="PF06580">
    <property type="entry name" value="His_kinase"/>
    <property type="match status" value="1"/>
</dbReference>
<dbReference type="PANTHER" id="PTHR34220">
    <property type="entry name" value="SENSOR HISTIDINE KINASE YPDA"/>
    <property type="match status" value="1"/>
</dbReference>
<dbReference type="InterPro" id="IPR005467">
    <property type="entry name" value="His_kinase_dom"/>
</dbReference>
<dbReference type="InterPro" id="IPR010559">
    <property type="entry name" value="Sig_transdc_His_kin_internal"/>
</dbReference>
<feature type="transmembrane region" description="Helical" evidence="3">
    <location>
        <begin position="12"/>
        <end position="36"/>
    </location>
</feature>
<keyword evidence="3" id="KW-0472">Membrane</keyword>
<dbReference type="InterPro" id="IPR004358">
    <property type="entry name" value="Sig_transdc_His_kin-like_C"/>
</dbReference>
<keyword evidence="5" id="KW-0418">Kinase</keyword>
<dbReference type="Gene3D" id="3.30.565.10">
    <property type="entry name" value="Histidine kinase-like ATPase, C-terminal domain"/>
    <property type="match status" value="1"/>
</dbReference>
<feature type="domain" description="Histidine kinase" evidence="4">
    <location>
        <begin position="311"/>
        <end position="403"/>
    </location>
</feature>
<evidence type="ECO:0000256" key="3">
    <source>
        <dbReference type="SAM" id="Phobius"/>
    </source>
</evidence>
<dbReference type="EMBL" id="WTYF01000004">
    <property type="protein sequence ID" value="MXO51895.1"/>
    <property type="molecule type" value="Genomic_DNA"/>
</dbReference>
<feature type="transmembrane region" description="Helical" evidence="3">
    <location>
        <begin position="74"/>
        <end position="92"/>
    </location>
</feature>
<gene>
    <name evidence="5" type="ORF">GRI42_11340</name>
</gene>
<accession>A0A844Y0Y8</accession>
<dbReference type="RefSeq" id="WP_160608590.1">
    <property type="nucleotide sequence ID" value="NZ_WTYF01000004.1"/>
</dbReference>
<keyword evidence="3" id="KW-1133">Transmembrane helix</keyword>
<proteinExistence type="predicted"/>